<dbReference type="RefSeq" id="XP_007712726.1">
    <property type="nucleotide sequence ID" value="XM_007714536.1"/>
</dbReference>
<dbReference type="EMBL" id="KI964620">
    <property type="protein sequence ID" value="EUC32960.1"/>
    <property type="molecule type" value="Genomic_DNA"/>
</dbReference>
<dbReference type="Proteomes" id="UP000053841">
    <property type="component" value="Unassembled WGS sequence"/>
</dbReference>
<feature type="compositionally biased region" description="Polar residues" evidence="1">
    <location>
        <begin position="42"/>
        <end position="56"/>
    </location>
</feature>
<evidence type="ECO:0000313" key="3">
    <source>
        <dbReference type="Proteomes" id="UP000053841"/>
    </source>
</evidence>
<dbReference type="GeneID" id="19154346"/>
<reference evidence="2 3" key="1">
    <citation type="journal article" date="2013" name="PLoS Genet.">
        <title>Comparative genome structure, secondary metabolite, and effector coding capacity across Cochliobolus pathogens.</title>
        <authorList>
            <person name="Condon B.J."/>
            <person name="Leng Y."/>
            <person name="Wu D."/>
            <person name="Bushley K.E."/>
            <person name="Ohm R.A."/>
            <person name="Otillar R."/>
            <person name="Martin J."/>
            <person name="Schackwitz W."/>
            <person name="Grimwood J."/>
            <person name="MohdZainudin N."/>
            <person name="Xue C."/>
            <person name="Wang R."/>
            <person name="Manning V.A."/>
            <person name="Dhillon B."/>
            <person name="Tu Z.J."/>
            <person name="Steffenson B.J."/>
            <person name="Salamov A."/>
            <person name="Sun H."/>
            <person name="Lowry S."/>
            <person name="LaButti K."/>
            <person name="Han J."/>
            <person name="Copeland A."/>
            <person name="Lindquist E."/>
            <person name="Barry K."/>
            <person name="Schmutz J."/>
            <person name="Baker S.E."/>
            <person name="Ciuffetti L.M."/>
            <person name="Grigoriev I.V."/>
            <person name="Zhong S."/>
            <person name="Turgeon B.G."/>
        </authorList>
    </citation>
    <scope>NUCLEOTIDE SEQUENCE [LARGE SCALE GENOMIC DNA]</scope>
    <source>
        <strain evidence="2 3">26-R-13</strain>
    </source>
</reference>
<sequence>MLQLAISPAHPPQSHLNKPRASRPLYTSIDNMAGGNGGLSRESGTQRVPATQTPTHSYRILS</sequence>
<evidence type="ECO:0000313" key="2">
    <source>
        <dbReference type="EMBL" id="EUC32960.1"/>
    </source>
</evidence>
<keyword evidence="3" id="KW-1185">Reference proteome</keyword>
<feature type="region of interest" description="Disordered" evidence="1">
    <location>
        <begin position="1"/>
        <end position="62"/>
    </location>
</feature>
<proteinExistence type="predicted"/>
<organism evidence="2 3">
    <name type="scientific">Cochliobolus carbonum (strain 26-R-13)</name>
    <name type="common">Maize leaf spot fungus</name>
    <name type="synonym">Bipolaris zeicola</name>
    <dbReference type="NCBI Taxonomy" id="930089"/>
    <lineage>
        <taxon>Eukaryota</taxon>
        <taxon>Fungi</taxon>
        <taxon>Dikarya</taxon>
        <taxon>Ascomycota</taxon>
        <taxon>Pezizomycotina</taxon>
        <taxon>Dothideomycetes</taxon>
        <taxon>Pleosporomycetidae</taxon>
        <taxon>Pleosporales</taxon>
        <taxon>Pleosporineae</taxon>
        <taxon>Pleosporaceae</taxon>
        <taxon>Bipolaris</taxon>
    </lineage>
</organism>
<dbReference type="KEGG" id="bze:COCCADRAFT_97275"/>
<evidence type="ECO:0000256" key="1">
    <source>
        <dbReference type="SAM" id="MobiDB-lite"/>
    </source>
</evidence>
<dbReference type="AlphaFoldDB" id="W6Y5M2"/>
<protein>
    <submittedName>
        <fullName evidence="2">Uncharacterized protein</fullName>
    </submittedName>
</protein>
<accession>W6Y5M2</accession>
<dbReference type="HOGENOM" id="CLU_2903875_0_0_1"/>
<gene>
    <name evidence="2" type="ORF">COCCADRAFT_97275</name>
</gene>
<name>W6Y5M2_COCC2</name>